<accession>A0AAN9I637</accession>
<evidence type="ECO:0000313" key="1">
    <source>
        <dbReference type="EMBL" id="KAK7266364.1"/>
    </source>
</evidence>
<dbReference type="Proteomes" id="UP001372338">
    <property type="component" value="Unassembled WGS sequence"/>
</dbReference>
<name>A0AAN9I637_CROPI</name>
<comment type="caution">
    <text evidence="1">The sequence shown here is derived from an EMBL/GenBank/DDBJ whole genome shotgun (WGS) entry which is preliminary data.</text>
</comment>
<dbReference type="EMBL" id="JAYWIO010000004">
    <property type="protein sequence ID" value="KAK7266364.1"/>
    <property type="molecule type" value="Genomic_DNA"/>
</dbReference>
<protein>
    <submittedName>
        <fullName evidence="1">Uncharacterized protein</fullName>
    </submittedName>
</protein>
<sequence length="124" mass="13934">MSYEVCCCNLRTKCSISNGVASIIILITWCLSMGPCKRASGIVENQIAMKDNTNASTDPSSFITWIKLIETFTEKDATIHMCTWSARKVDRESNKRAWPPLDVLKTFAVPMHCQCERGKLCLKV</sequence>
<keyword evidence="2" id="KW-1185">Reference proteome</keyword>
<evidence type="ECO:0000313" key="2">
    <source>
        <dbReference type="Proteomes" id="UP001372338"/>
    </source>
</evidence>
<organism evidence="1 2">
    <name type="scientific">Crotalaria pallida</name>
    <name type="common">Smooth rattlebox</name>
    <name type="synonym">Crotalaria striata</name>
    <dbReference type="NCBI Taxonomy" id="3830"/>
    <lineage>
        <taxon>Eukaryota</taxon>
        <taxon>Viridiplantae</taxon>
        <taxon>Streptophyta</taxon>
        <taxon>Embryophyta</taxon>
        <taxon>Tracheophyta</taxon>
        <taxon>Spermatophyta</taxon>
        <taxon>Magnoliopsida</taxon>
        <taxon>eudicotyledons</taxon>
        <taxon>Gunneridae</taxon>
        <taxon>Pentapetalae</taxon>
        <taxon>rosids</taxon>
        <taxon>fabids</taxon>
        <taxon>Fabales</taxon>
        <taxon>Fabaceae</taxon>
        <taxon>Papilionoideae</taxon>
        <taxon>50 kb inversion clade</taxon>
        <taxon>genistoids sensu lato</taxon>
        <taxon>core genistoids</taxon>
        <taxon>Crotalarieae</taxon>
        <taxon>Crotalaria</taxon>
    </lineage>
</organism>
<reference evidence="1 2" key="1">
    <citation type="submission" date="2024-01" db="EMBL/GenBank/DDBJ databases">
        <title>The genomes of 5 underutilized Papilionoideae crops provide insights into root nodulation and disease resistanc.</title>
        <authorList>
            <person name="Yuan L."/>
        </authorList>
    </citation>
    <scope>NUCLEOTIDE SEQUENCE [LARGE SCALE GENOMIC DNA]</scope>
    <source>
        <strain evidence="1">ZHUSHIDOU_FW_LH</strain>
        <tissue evidence="1">Leaf</tissue>
    </source>
</reference>
<dbReference type="AlphaFoldDB" id="A0AAN9I637"/>
<proteinExistence type="predicted"/>
<gene>
    <name evidence="1" type="ORF">RIF29_19008</name>
</gene>